<protein>
    <submittedName>
        <fullName evidence="2">Glycine/betaine ABC transporter substrate-binding protein</fullName>
    </submittedName>
</protein>
<evidence type="ECO:0000259" key="1">
    <source>
        <dbReference type="Pfam" id="PF04069"/>
    </source>
</evidence>
<dbReference type="InterPro" id="IPR041894">
    <property type="entry name" value="PBP2_ProX-like"/>
</dbReference>
<dbReference type="GO" id="GO:0043190">
    <property type="term" value="C:ATP-binding cassette (ABC) transporter complex"/>
    <property type="evidence" value="ECO:0007669"/>
    <property type="project" value="InterPro"/>
</dbReference>
<proteinExistence type="predicted"/>
<dbReference type="Gene3D" id="3.40.190.120">
    <property type="entry name" value="Osmoprotection protein (prox), domain 2"/>
    <property type="match status" value="1"/>
</dbReference>
<dbReference type="AlphaFoldDB" id="A0A8A3S7B3"/>
<dbReference type="CDD" id="cd13607">
    <property type="entry name" value="PBP2_AfProX_like"/>
    <property type="match status" value="1"/>
</dbReference>
<accession>A0A8A3S7B3</accession>
<dbReference type="Proteomes" id="UP001042704">
    <property type="component" value="Chromosome"/>
</dbReference>
<evidence type="ECO:0000313" key="3">
    <source>
        <dbReference type="Proteomes" id="UP001042704"/>
    </source>
</evidence>
<name>A0A8A3S7B3_9EURY</name>
<dbReference type="RefSeq" id="WP_265581112.1">
    <property type="nucleotide sequence ID" value="NZ_CP036172.1"/>
</dbReference>
<dbReference type="SUPFAM" id="SSF53850">
    <property type="entry name" value="Periplasmic binding protein-like II"/>
    <property type="match status" value="1"/>
</dbReference>
<dbReference type="Pfam" id="PF04069">
    <property type="entry name" value="OpuAC"/>
    <property type="match status" value="1"/>
</dbReference>
<feature type="domain" description="ABC-type glycine betaine transport system substrate-binding" evidence="1">
    <location>
        <begin position="31"/>
        <end position="290"/>
    </location>
</feature>
<reference evidence="2" key="1">
    <citation type="journal article" date="2001" name="Int. J. Syst. Evol. Microbiol.">
        <title>Methanofollis aquaemaris sp. nov., a methanogen isolated from an aquaculture fish pond.</title>
        <authorList>
            <person name="Lai M.C."/>
            <person name="Chen S.C."/>
        </authorList>
    </citation>
    <scope>NUCLEOTIDE SEQUENCE</scope>
    <source>
        <strain evidence="2">N2F9704</strain>
    </source>
</reference>
<dbReference type="Gene3D" id="3.40.190.10">
    <property type="entry name" value="Periplasmic binding protein-like II"/>
    <property type="match status" value="1"/>
</dbReference>
<dbReference type="KEGG" id="maqe:RJ40_12020"/>
<dbReference type="GeneID" id="76425106"/>
<dbReference type="EMBL" id="CP036172">
    <property type="protein sequence ID" value="QSZ68167.1"/>
    <property type="molecule type" value="Genomic_DNA"/>
</dbReference>
<gene>
    <name evidence="2" type="ORF">RJ40_12020</name>
</gene>
<reference evidence="2" key="2">
    <citation type="submission" date="2019-02" db="EMBL/GenBank/DDBJ databases">
        <authorList>
            <person name="Chen S.-C."/>
            <person name="Chien H.-H."/>
            <person name="Lai M.-C."/>
        </authorList>
    </citation>
    <scope>NUCLEOTIDE SEQUENCE</scope>
    <source>
        <strain evidence="2">N2F9704</strain>
    </source>
</reference>
<evidence type="ECO:0000313" key="2">
    <source>
        <dbReference type="EMBL" id="QSZ68167.1"/>
    </source>
</evidence>
<keyword evidence="3" id="KW-1185">Reference proteome</keyword>
<sequence>MKRLMAAGAVLVVAALCIAGCSQIPGGGGETVVVGAKTFNEQYILAEMVALLLEDAGYTTEMKANLNDLSLYEGIRKDQVDVYVEYTGTAYSQLLKLPPMETWEPEVVYADVVKGLKAENITVLSRLGFRDDYTIAVPEAWAEEKGVTKVSDLAPHAGEMVLVTDYVFAEREDGLPQVAKVYNFTFKEAKPMSPTLMYDVIKSGEADAITPYTTDTRVDLYDLRILEDDRAAFPPYHAILLANDKVAGDEKAVEALSVLSERIDADTMRRLNHEFDVEKREARAIARDYLVAEGLIQG</sequence>
<organism evidence="2 3">
    <name type="scientific">Methanofollis aquaemaris</name>
    <dbReference type="NCBI Taxonomy" id="126734"/>
    <lineage>
        <taxon>Archaea</taxon>
        <taxon>Methanobacteriati</taxon>
        <taxon>Methanobacteriota</taxon>
        <taxon>Stenosarchaea group</taxon>
        <taxon>Methanomicrobia</taxon>
        <taxon>Methanomicrobiales</taxon>
        <taxon>Methanomicrobiaceae</taxon>
        <taxon>Methanofollis</taxon>
    </lineage>
</organism>
<dbReference type="GO" id="GO:0022857">
    <property type="term" value="F:transmembrane transporter activity"/>
    <property type="evidence" value="ECO:0007669"/>
    <property type="project" value="InterPro"/>
</dbReference>
<dbReference type="InterPro" id="IPR007210">
    <property type="entry name" value="ABC_Gly_betaine_transp_sub-bd"/>
</dbReference>